<dbReference type="WBParaSite" id="nRc.2.0.1.t18852-RA">
    <property type="protein sequence ID" value="nRc.2.0.1.t18852-RA"/>
    <property type="gene ID" value="nRc.2.0.1.g18852"/>
</dbReference>
<evidence type="ECO:0000313" key="3">
    <source>
        <dbReference type="WBParaSite" id="nRc.2.0.1.t18852-RA"/>
    </source>
</evidence>
<accession>A0A915IYQ0</accession>
<evidence type="ECO:0000256" key="1">
    <source>
        <dbReference type="SAM" id="MobiDB-lite"/>
    </source>
</evidence>
<feature type="region of interest" description="Disordered" evidence="1">
    <location>
        <begin position="142"/>
        <end position="161"/>
    </location>
</feature>
<proteinExistence type="predicted"/>
<reference evidence="3" key="1">
    <citation type="submission" date="2022-11" db="UniProtKB">
        <authorList>
            <consortium name="WormBaseParasite"/>
        </authorList>
    </citation>
    <scope>IDENTIFICATION</scope>
</reference>
<organism evidence="2 3">
    <name type="scientific">Romanomermis culicivorax</name>
    <name type="common">Nematode worm</name>
    <dbReference type="NCBI Taxonomy" id="13658"/>
    <lineage>
        <taxon>Eukaryota</taxon>
        <taxon>Metazoa</taxon>
        <taxon>Ecdysozoa</taxon>
        <taxon>Nematoda</taxon>
        <taxon>Enoplea</taxon>
        <taxon>Dorylaimia</taxon>
        <taxon>Mermithida</taxon>
        <taxon>Mermithoidea</taxon>
        <taxon>Mermithidae</taxon>
        <taxon>Romanomermis</taxon>
    </lineage>
</organism>
<protein>
    <submittedName>
        <fullName evidence="3">Uncharacterized protein</fullName>
    </submittedName>
</protein>
<feature type="compositionally biased region" description="Polar residues" evidence="1">
    <location>
        <begin position="143"/>
        <end position="153"/>
    </location>
</feature>
<dbReference type="Proteomes" id="UP000887565">
    <property type="component" value="Unplaced"/>
</dbReference>
<keyword evidence="2" id="KW-1185">Reference proteome</keyword>
<name>A0A915IYQ0_ROMCU</name>
<dbReference type="AlphaFoldDB" id="A0A915IYQ0"/>
<sequence length="161" mass="18254">TDEGKSLVPQARLSDYAQRLRKITLLPSRIQAHNREQSGQVFKPHCTASRRVPRSDQLFGAKGQRPRHSFADCKLRKTHQGILQVWETTLLRYLQGIAKELALTDQTPTRVQPLQQQAMHFTPQAAGVPLDCWPRIAMDQQEAVPTNPNQDTDGLTPRNIK</sequence>
<evidence type="ECO:0000313" key="2">
    <source>
        <dbReference type="Proteomes" id="UP000887565"/>
    </source>
</evidence>